<name>A0A5B2VZ44_9BACT</name>
<proteinExistence type="predicted"/>
<gene>
    <name evidence="1" type="ORF">F0L74_13570</name>
</gene>
<dbReference type="AlphaFoldDB" id="A0A5B2VZ44"/>
<reference evidence="1 2" key="1">
    <citation type="submission" date="2019-09" db="EMBL/GenBank/DDBJ databases">
        <title>Chitinophaga ginsengihumi sp. nov., isolated from soil of ginseng rhizosphere.</title>
        <authorList>
            <person name="Lee J."/>
        </authorList>
    </citation>
    <scope>NUCLEOTIDE SEQUENCE [LARGE SCALE GENOMIC DNA]</scope>
    <source>
        <strain evidence="1 2">BN140078</strain>
    </source>
</reference>
<keyword evidence="2" id="KW-1185">Reference proteome</keyword>
<dbReference type="Proteomes" id="UP000324611">
    <property type="component" value="Unassembled WGS sequence"/>
</dbReference>
<comment type="caution">
    <text evidence="1">The sequence shown here is derived from an EMBL/GenBank/DDBJ whole genome shotgun (WGS) entry which is preliminary data.</text>
</comment>
<dbReference type="RefSeq" id="WP_149838391.1">
    <property type="nucleotide sequence ID" value="NZ_VUOC01000002.1"/>
</dbReference>
<protein>
    <submittedName>
        <fullName evidence="1">Uncharacterized protein</fullName>
    </submittedName>
</protein>
<sequence length="66" mass="7060">MSTPKKGKLPQEGKEKLAIDPLKEDELGQIEGGFSEISQIEDEQESAFNGISCKTTNKSGCGATTE</sequence>
<organism evidence="1 2">
    <name type="scientific">Chitinophaga agrisoli</name>
    <dbReference type="NCBI Taxonomy" id="2607653"/>
    <lineage>
        <taxon>Bacteria</taxon>
        <taxon>Pseudomonadati</taxon>
        <taxon>Bacteroidota</taxon>
        <taxon>Chitinophagia</taxon>
        <taxon>Chitinophagales</taxon>
        <taxon>Chitinophagaceae</taxon>
        <taxon>Chitinophaga</taxon>
    </lineage>
</organism>
<evidence type="ECO:0000313" key="1">
    <source>
        <dbReference type="EMBL" id="KAA2243516.1"/>
    </source>
</evidence>
<reference evidence="1 2" key="2">
    <citation type="submission" date="2019-09" db="EMBL/GenBank/DDBJ databases">
        <authorList>
            <person name="Jin C."/>
        </authorList>
    </citation>
    <scope>NUCLEOTIDE SEQUENCE [LARGE SCALE GENOMIC DNA]</scope>
    <source>
        <strain evidence="1 2">BN140078</strain>
    </source>
</reference>
<accession>A0A5B2VZ44</accession>
<evidence type="ECO:0000313" key="2">
    <source>
        <dbReference type="Proteomes" id="UP000324611"/>
    </source>
</evidence>
<dbReference type="EMBL" id="VUOC01000002">
    <property type="protein sequence ID" value="KAA2243516.1"/>
    <property type="molecule type" value="Genomic_DNA"/>
</dbReference>